<comment type="caution">
    <text evidence="2">The sequence shown here is derived from an EMBL/GenBank/DDBJ whole genome shotgun (WGS) entry which is preliminary data.</text>
</comment>
<organism evidence="2 3">
    <name type="scientific">Ectobacillus funiculus</name>
    <dbReference type="NCBI Taxonomy" id="137993"/>
    <lineage>
        <taxon>Bacteria</taxon>
        <taxon>Bacillati</taxon>
        <taxon>Bacillota</taxon>
        <taxon>Bacilli</taxon>
        <taxon>Bacillales</taxon>
        <taxon>Bacillaceae</taxon>
        <taxon>Ectobacillus</taxon>
    </lineage>
</organism>
<evidence type="ECO:0000313" key="2">
    <source>
        <dbReference type="EMBL" id="MFB9758384.1"/>
    </source>
</evidence>
<gene>
    <name evidence="2" type="ORF">ACFFMS_07595</name>
</gene>
<keyword evidence="1" id="KW-0812">Transmembrane</keyword>
<name>A0ABV5WCS9_9BACI</name>
<dbReference type="EMBL" id="JBHMAF010000028">
    <property type="protein sequence ID" value="MFB9758384.1"/>
    <property type="molecule type" value="Genomic_DNA"/>
</dbReference>
<evidence type="ECO:0000313" key="3">
    <source>
        <dbReference type="Proteomes" id="UP001589609"/>
    </source>
</evidence>
<dbReference type="Proteomes" id="UP001589609">
    <property type="component" value="Unassembled WGS sequence"/>
</dbReference>
<proteinExistence type="predicted"/>
<evidence type="ECO:0000256" key="1">
    <source>
        <dbReference type="SAM" id="Phobius"/>
    </source>
</evidence>
<keyword evidence="3" id="KW-1185">Reference proteome</keyword>
<protein>
    <submittedName>
        <fullName evidence="2">Uncharacterized protein</fullName>
    </submittedName>
</protein>
<feature type="transmembrane region" description="Helical" evidence="1">
    <location>
        <begin position="20"/>
        <end position="45"/>
    </location>
</feature>
<dbReference type="RefSeq" id="WP_379948658.1">
    <property type="nucleotide sequence ID" value="NZ_JBHMAF010000028.1"/>
</dbReference>
<keyword evidence="1" id="KW-0472">Membrane</keyword>
<accession>A0ABV5WCS9</accession>
<reference evidence="2 3" key="1">
    <citation type="submission" date="2024-09" db="EMBL/GenBank/DDBJ databases">
        <authorList>
            <person name="Sun Q."/>
            <person name="Mori K."/>
        </authorList>
    </citation>
    <scope>NUCLEOTIDE SEQUENCE [LARGE SCALE GENOMIC DNA]</scope>
    <source>
        <strain evidence="2 3">JCM 11201</strain>
    </source>
</reference>
<sequence>MLYQEGDFIALAKYSIPETIKFMVMHGTVFTIFSLIIGYPIGILFKIHLSIAAREDDE</sequence>
<keyword evidence="1" id="KW-1133">Transmembrane helix</keyword>